<feature type="domain" description="CHAT" evidence="3">
    <location>
        <begin position="618"/>
        <end position="897"/>
    </location>
</feature>
<reference evidence="4" key="1">
    <citation type="submission" date="2021-01" db="EMBL/GenBank/DDBJ databases">
        <authorList>
            <person name="Kaushik A."/>
        </authorList>
    </citation>
    <scope>NUCLEOTIDE SEQUENCE</scope>
    <source>
        <strain evidence="4">AG6-10EEA</strain>
    </source>
</reference>
<protein>
    <recommendedName>
        <fullName evidence="3">CHAT domain-containing protein</fullName>
    </recommendedName>
</protein>
<evidence type="ECO:0000256" key="2">
    <source>
        <dbReference type="SAM" id="MobiDB-lite"/>
    </source>
</evidence>
<dbReference type="Proteomes" id="UP000663853">
    <property type="component" value="Unassembled WGS sequence"/>
</dbReference>
<accession>A0A8H2X1X3</accession>
<gene>
    <name evidence="4" type="ORF">RDB_LOCUS4223</name>
</gene>
<evidence type="ECO:0000259" key="3">
    <source>
        <dbReference type="Pfam" id="PF12770"/>
    </source>
</evidence>
<evidence type="ECO:0000313" key="5">
    <source>
        <dbReference type="Proteomes" id="UP000663853"/>
    </source>
</evidence>
<feature type="repeat" description="TPR" evidence="1">
    <location>
        <begin position="241"/>
        <end position="274"/>
    </location>
</feature>
<dbReference type="SUPFAM" id="SSF81901">
    <property type="entry name" value="HCP-like"/>
    <property type="match status" value="1"/>
</dbReference>
<feature type="region of interest" description="Disordered" evidence="2">
    <location>
        <begin position="13"/>
        <end position="55"/>
    </location>
</feature>
<comment type="caution">
    <text evidence="4">The sequence shown here is derived from an EMBL/GenBank/DDBJ whole genome shotgun (WGS) entry which is preliminary data.</text>
</comment>
<dbReference type="InterPro" id="IPR019734">
    <property type="entry name" value="TPR_rpt"/>
</dbReference>
<dbReference type="InterPro" id="IPR024983">
    <property type="entry name" value="CHAT_dom"/>
</dbReference>
<evidence type="ECO:0000313" key="4">
    <source>
        <dbReference type="EMBL" id="CAE6414095.1"/>
    </source>
</evidence>
<dbReference type="PANTHER" id="PTHR10098">
    <property type="entry name" value="RAPSYN-RELATED"/>
    <property type="match status" value="1"/>
</dbReference>
<dbReference type="InterPro" id="IPR011990">
    <property type="entry name" value="TPR-like_helical_dom_sf"/>
</dbReference>
<dbReference type="AlphaFoldDB" id="A0A8H2X1X3"/>
<dbReference type="Pfam" id="PF12770">
    <property type="entry name" value="CHAT"/>
    <property type="match status" value="1"/>
</dbReference>
<dbReference type="PROSITE" id="PS50005">
    <property type="entry name" value="TPR"/>
    <property type="match status" value="1"/>
</dbReference>
<dbReference type="Gene3D" id="1.25.40.10">
    <property type="entry name" value="Tetratricopeptide repeat domain"/>
    <property type="match status" value="1"/>
</dbReference>
<proteinExistence type="predicted"/>
<dbReference type="SUPFAM" id="SSF48452">
    <property type="entry name" value="TPR-like"/>
    <property type="match status" value="1"/>
</dbReference>
<feature type="compositionally biased region" description="Polar residues" evidence="2">
    <location>
        <begin position="19"/>
        <end position="35"/>
    </location>
</feature>
<sequence>MVCGISRTGMNLTRALEDSGTQETESGDTPGQISGISEDKTGRQASDPNTRLGPKELYDLGLSHCKRFRRYGELNDIEKAVEYGSRAVNLTPDGHPDQGRRLGDLGVFCADRFGRLGEVGDLEKAIQHQSHALALTPDAHPDMSSRHANLGTSYRDRFRRLGEKGDLEKAIQLESHALALTPDGHPDLSHRHASLGVSYGHRFRHLGEVGDLENTIQHNSRALELTPDGHPDLSARHGNLGASYRDRFRRLGEPEDLEKAIQHFSRALALTPDDHPDLSTRHSNLGGSYGDRYRLQGVRDDFLLSSEHRSRALALTPDGHPHLSRRYTRWAVACYSHYRLTGDTSHLHHSLESFQKASRSSSSAPRNRFENALLWVGLARRHRSLNLIEACQTAINLLPQFIWLGATTDQRYRDLSTAGDLAVRAASAAIRDSDPELALKWLEHARCVVWNQSLMLSPPLDQLQSSHPDLAVRLQTVAKQLHDAGSHSQPSQTQTIDSVAPEHRHRLGREYNDLLDQARRLPGFEDFLQPMKAGGLIRAARNGPIVVINCYKSHCDALFILPEQDNVKHLPLPNFTEEKARSARSEIETSLRYRGLRERGFKILQAPGEKDRIGSALAVLWTDIVKPVLEFIGFMNNIQSSSLPHVTWCPTGGMSFLPLHAAGDYDQPRSRVFDYVTSSYTPTLTALLASSPTVLKSTPRVLAIGQANTPGRNSLPGATKELEFMKSHMQNKAEYSQLVDSQATTSAVLDAMEQRDWVHLACHAHQNVDDPTRSGFFLHDGTLDLASINRRSFKNKGLAFLSACQTAKGDEKLPDEAIHLASGMLMAGYPSVIATMWSVFDQDAPLVADKVYAELMKEGKVGNGEAGKALHHAVAVLRNKVGEKDFARWVPYIHIGS</sequence>
<organism evidence="4 5">
    <name type="scientific">Rhizoctonia solani</name>
    <dbReference type="NCBI Taxonomy" id="456999"/>
    <lineage>
        <taxon>Eukaryota</taxon>
        <taxon>Fungi</taxon>
        <taxon>Dikarya</taxon>
        <taxon>Basidiomycota</taxon>
        <taxon>Agaricomycotina</taxon>
        <taxon>Agaricomycetes</taxon>
        <taxon>Cantharellales</taxon>
        <taxon>Ceratobasidiaceae</taxon>
        <taxon>Rhizoctonia</taxon>
    </lineage>
</organism>
<dbReference type="EMBL" id="CAJMXA010000067">
    <property type="protein sequence ID" value="CAE6414095.1"/>
    <property type="molecule type" value="Genomic_DNA"/>
</dbReference>
<keyword evidence="1" id="KW-0802">TPR repeat</keyword>
<evidence type="ECO:0000256" key="1">
    <source>
        <dbReference type="PROSITE-ProRule" id="PRU00339"/>
    </source>
</evidence>
<dbReference type="PANTHER" id="PTHR10098:SF108">
    <property type="entry name" value="TETRATRICOPEPTIDE REPEAT PROTEIN 28"/>
    <property type="match status" value="1"/>
</dbReference>
<name>A0A8H2X1X3_9AGAM</name>